<reference evidence="1" key="1">
    <citation type="submission" date="2022-11" db="EMBL/GenBank/DDBJ databases">
        <title>Genome Sequence of Nemania bipapillata.</title>
        <authorList>
            <person name="Buettner E."/>
        </authorList>
    </citation>
    <scope>NUCLEOTIDE SEQUENCE</scope>
    <source>
        <strain evidence="1">CP14</strain>
    </source>
</reference>
<name>A0ACC2J5R4_9PEZI</name>
<accession>A0ACC2J5R4</accession>
<gene>
    <name evidence="1" type="ORF">ONZ43_g1065</name>
</gene>
<protein>
    <submittedName>
        <fullName evidence="1">Uncharacterized protein</fullName>
    </submittedName>
</protein>
<proteinExistence type="predicted"/>
<evidence type="ECO:0000313" key="1">
    <source>
        <dbReference type="EMBL" id="KAJ8122840.1"/>
    </source>
</evidence>
<keyword evidence="2" id="KW-1185">Reference proteome</keyword>
<comment type="caution">
    <text evidence="1">The sequence shown here is derived from an EMBL/GenBank/DDBJ whole genome shotgun (WGS) entry which is preliminary data.</text>
</comment>
<sequence>MAVTKNAIGAGARAVYKYFGFSKGYNFILWFVFVGALFGFSLSRLEYLDFWGVFCNPDRKGRSGAMPGECFYFTKPGRYQIGIILHLGTVLPASLLACVQFTPIVRQKAMMTHRIGGYISVILSVIGTVTALMVARHSVGGGVDVQTFIGILAILFLGSMVMAMVNIKRLQIEQHRSWMIRAWAYPCDKINFTLKGQNATMAWYPECAAFFSGENLDQHAVVKAGFRGANVMETTAALNIVFGPAAWLALVLHIIGAEIYLHLTAAEHERLRNVSYFRQVKAGMRNPGSAGWMAVSNAEFYSDG</sequence>
<dbReference type="Proteomes" id="UP001153334">
    <property type="component" value="Unassembled WGS sequence"/>
</dbReference>
<organism evidence="1 2">
    <name type="scientific">Nemania bipapillata</name>
    <dbReference type="NCBI Taxonomy" id="110536"/>
    <lineage>
        <taxon>Eukaryota</taxon>
        <taxon>Fungi</taxon>
        <taxon>Dikarya</taxon>
        <taxon>Ascomycota</taxon>
        <taxon>Pezizomycotina</taxon>
        <taxon>Sordariomycetes</taxon>
        <taxon>Xylariomycetidae</taxon>
        <taxon>Xylariales</taxon>
        <taxon>Xylariaceae</taxon>
        <taxon>Nemania</taxon>
    </lineage>
</organism>
<evidence type="ECO:0000313" key="2">
    <source>
        <dbReference type="Proteomes" id="UP001153334"/>
    </source>
</evidence>
<dbReference type="EMBL" id="JAPESX010000166">
    <property type="protein sequence ID" value="KAJ8122840.1"/>
    <property type="molecule type" value="Genomic_DNA"/>
</dbReference>